<dbReference type="Gene3D" id="6.10.140.1960">
    <property type="match status" value="1"/>
</dbReference>
<comment type="caution">
    <text evidence="2">The sequence shown here is derived from an EMBL/GenBank/DDBJ whole genome shotgun (WGS) entry which is preliminary data.</text>
</comment>
<name>A0A2S7MY97_9BACI</name>
<reference evidence="2 3" key="1">
    <citation type="submission" date="2017-12" db="EMBL/GenBank/DDBJ databases">
        <title>Taxonomic description and draft genome of Pradoshia cofamensis Gen. nov., sp. nov., a thermotolerant bacillale isolated from anterior gut of earthworm Eisenia fetida.</title>
        <authorList>
            <person name="Saha T."/>
            <person name="Chakraborty R."/>
        </authorList>
    </citation>
    <scope>NUCLEOTIDE SEQUENCE [LARGE SCALE GENOMIC DNA]</scope>
    <source>
        <strain evidence="2 3">EAG3</strain>
    </source>
</reference>
<sequence length="144" mass="17040">MYNYYSREQQNAVDQLIKQIKQSIDGEYTAIKCYEKLARMAPNEQERERILEIRKDEIKHFTELVKLYSGIYGREPKPELIEECPDAYELGLEAALIDEQNTVDRYLTIADQSTNTAVKQVFTRAAKDEQQHAVWFLYLWIKNK</sequence>
<organism evidence="2 3">
    <name type="scientific">Pradoshia eiseniae</name>
    <dbReference type="NCBI Taxonomy" id="2064768"/>
    <lineage>
        <taxon>Bacteria</taxon>
        <taxon>Bacillati</taxon>
        <taxon>Bacillota</taxon>
        <taxon>Bacilli</taxon>
        <taxon>Bacillales</taxon>
        <taxon>Bacillaceae</taxon>
        <taxon>Pradoshia</taxon>
    </lineage>
</organism>
<proteinExistence type="predicted"/>
<evidence type="ECO:0000313" key="2">
    <source>
        <dbReference type="EMBL" id="PQD94749.1"/>
    </source>
</evidence>
<evidence type="ECO:0000313" key="3">
    <source>
        <dbReference type="Proteomes" id="UP000239663"/>
    </source>
</evidence>
<keyword evidence="3" id="KW-1185">Reference proteome</keyword>
<protein>
    <submittedName>
        <fullName evidence="2">Rubrerythrin family protein</fullName>
    </submittedName>
</protein>
<evidence type="ECO:0000259" key="1">
    <source>
        <dbReference type="Pfam" id="PF02915"/>
    </source>
</evidence>
<dbReference type="InterPro" id="IPR009078">
    <property type="entry name" value="Ferritin-like_SF"/>
</dbReference>
<dbReference type="Gene3D" id="1.20.5.420">
    <property type="entry name" value="Immunoglobulin FC, subunit C"/>
    <property type="match status" value="1"/>
</dbReference>
<feature type="domain" description="Rubrerythrin diiron-binding" evidence="1">
    <location>
        <begin position="92"/>
        <end position="138"/>
    </location>
</feature>
<dbReference type="Proteomes" id="UP000239663">
    <property type="component" value="Unassembled WGS sequence"/>
</dbReference>
<dbReference type="EMBL" id="PKOZ01000007">
    <property type="protein sequence ID" value="PQD94749.1"/>
    <property type="molecule type" value="Genomic_DNA"/>
</dbReference>
<dbReference type="CDD" id="cd00657">
    <property type="entry name" value="Ferritin_like"/>
    <property type="match status" value="1"/>
</dbReference>
<dbReference type="Pfam" id="PF02915">
    <property type="entry name" value="Rubrerythrin"/>
    <property type="match status" value="1"/>
</dbReference>
<dbReference type="AlphaFoldDB" id="A0A2S7MY97"/>
<dbReference type="OrthoDB" id="573482at2"/>
<dbReference type="RefSeq" id="WP_104849823.1">
    <property type="nucleotide sequence ID" value="NZ_PKOZ01000007.1"/>
</dbReference>
<gene>
    <name evidence="2" type="ORF">CYL18_12315</name>
</gene>
<dbReference type="SUPFAM" id="SSF47240">
    <property type="entry name" value="Ferritin-like"/>
    <property type="match status" value="1"/>
</dbReference>
<dbReference type="InterPro" id="IPR003251">
    <property type="entry name" value="Rr_diiron-bd_dom"/>
</dbReference>
<dbReference type="GO" id="GO:0046872">
    <property type="term" value="F:metal ion binding"/>
    <property type="evidence" value="ECO:0007669"/>
    <property type="project" value="InterPro"/>
</dbReference>
<dbReference type="GO" id="GO:0016491">
    <property type="term" value="F:oxidoreductase activity"/>
    <property type="evidence" value="ECO:0007669"/>
    <property type="project" value="InterPro"/>
</dbReference>
<accession>A0A2S7MY97</accession>